<dbReference type="STRING" id="1081105.A0A167EF85"/>
<dbReference type="GO" id="GO:0006281">
    <property type="term" value="P:DNA repair"/>
    <property type="evidence" value="ECO:0007669"/>
    <property type="project" value="InterPro"/>
</dbReference>
<dbReference type="InterPro" id="IPR036775">
    <property type="entry name" value="DNA_pol_Y-fam_lit_finger_sf"/>
</dbReference>
<dbReference type="Gene3D" id="3.30.1490.100">
    <property type="entry name" value="DNA polymerase, Y-family, little finger domain"/>
    <property type="match status" value="1"/>
</dbReference>
<dbReference type="InterPro" id="IPR001126">
    <property type="entry name" value="UmuC"/>
</dbReference>
<accession>A0A167EF85</accession>
<dbReference type="SUPFAM" id="SSF56672">
    <property type="entry name" value="DNA/RNA polymerases"/>
    <property type="match status" value="1"/>
</dbReference>
<comment type="subcellular location">
    <subcellularLocation>
        <location evidence="1">Mitochondrion</location>
    </subcellularLocation>
</comment>
<dbReference type="Pfam" id="PF11799">
    <property type="entry name" value="IMS_C"/>
    <property type="match status" value="1"/>
</dbReference>
<dbReference type="OrthoDB" id="447129at2759"/>
<dbReference type="PROSITE" id="PS50173">
    <property type="entry name" value="UMUC"/>
    <property type="match status" value="1"/>
</dbReference>
<feature type="domain" description="UmuC" evidence="3">
    <location>
        <begin position="46"/>
        <end position="283"/>
    </location>
</feature>
<keyword evidence="5" id="KW-1185">Reference proteome</keyword>
<dbReference type="AlphaFoldDB" id="A0A167EF85"/>
<organism evidence="4 5">
    <name type="scientific">Metarhizium rileyi (strain RCEF 4871)</name>
    <name type="common">Nomuraea rileyi</name>
    <dbReference type="NCBI Taxonomy" id="1649241"/>
    <lineage>
        <taxon>Eukaryota</taxon>
        <taxon>Fungi</taxon>
        <taxon>Dikarya</taxon>
        <taxon>Ascomycota</taxon>
        <taxon>Pezizomycotina</taxon>
        <taxon>Sordariomycetes</taxon>
        <taxon>Hypocreomycetidae</taxon>
        <taxon>Hypocreales</taxon>
        <taxon>Clavicipitaceae</taxon>
        <taxon>Metarhizium</taxon>
    </lineage>
</organism>
<reference evidence="4 5" key="1">
    <citation type="journal article" date="2016" name="Genome Biol. Evol.">
        <title>Divergent and convergent evolution of fungal pathogenicity.</title>
        <authorList>
            <person name="Shang Y."/>
            <person name="Xiao G."/>
            <person name="Zheng P."/>
            <person name="Cen K."/>
            <person name="Zhan S."/>
            <person name="Wang C."/>
        </authorList>
    </citation>
    <scope>NUCLEOTIDE SEQUENCE [LARGE SCALE GENOMIC DNA]</scope>
    <source>
        <strain evidence="4 5">RCEF 4871</strain>
    </source>
</reference>
<evidence type="ECO:0000256" key="2">
    <source>
        <dbReference type="ARBA" id="ARBA00023128"/>
    </source>
</evidence>
<evidence type="ECO:0000259" key="3">
    <source>
        <dbReference type="PROSITE" id="PS50173"/>
    </source>
</evidence>
<dbReference type="Pfam" id="PF00817">
    <property type="entry name" value="IMS"/>
    <property type="match status" value="1"/>
</dbReference>
<dbReference type="GO" id="GO:0005739">
    <property type="term" value="C:mitochondrion"/>
    <property type="evidence" value="ECO:0007669"/>
    <property type="project" value="UniProtKB-SubCell"/>
</dbReference>
<dbReference type="FunFam" id="3.40.1170.60:FF:000006">
    <property type="entry name" value="DNA polymerase iota"/>
    <property type="match status" value="1"/>
</dbReference>
<dbReference type="GO" id="GO:0003887">
    <property type="term" value="F:DNA-directed DNA polymerase activity"/>
    <property type="evidence" value="ECO:0007669"/>
    <property type="project" value="TreeGrafter"/>
</dbReference>
<proteinExistence type="predicted"/>
<sequence length="588" mass="66411">MHLDHQLMSHREYYMTHVLVHIKEVSRRPMDQQSKRVPKQKHDRVILQFDYDCFYAQVFENKDPALKSKALGVKQKNILATCNYNARRFGVRKLMLISEAKKLCKDLVLVDGEDLTPFRDTSKILFNFLRSYSWNNKAERLGFDEVFMDVTDIVDYNIECLNIYCLYDSFFYLSRKDPEDGFKCDFTTIAGCVEGTVPDEAPLNNKTYLRLLLGSHLANHLRGKVEADYGYTSTCGISTNKLLSKLVGSRNKPRNQTTLMALHDEDIFAFMDSHRTRQIPGLGFKASLQIESHVLGEEADTAPRSFTTAVSARDVRLHPSMSPGFIERLLAGPGAEKGIGIRIWSLLHGIDPTEVKEAGDIPTQISIEDTYKGLETIPQITEELNKLSCSLIRRMRIDLLAQDQHAEKSGTQRWIARPKTVRLAIRSWPTRQGNSPTSDFSRITRSGPLPSFVFDLSADIDALAQKLVVEALLPLLRRLQTDRGQKGNLQLINICVANMVAGAGDDKQGSGRDISAMFKRQDEVLRPFKLQHAYDGQRGAVVLSTGDLEDLEPDTDWNDGDNSVCRDCGHSLPAFAMPAHLRYHEMGE</sequence>
<comment type="caution">
    <text evidence="4">The sequence shown here is derived from an EMBL/GenBank/DDBJ whole genome shotgun (WGS) entry which is preliminary data.</text>
</comment>
<dbReference type="PANTHER" id="PTHR46404">
    <property type="entry name" value="DNA POLYMERASE IOTA"/>
    <property type="match status" value="1"/>
</dbReference>
<evidence type="ECO:0000313" key="4">
    <source>
        <dbReference type="EMBL" id="OAA43824.1"/>
    </source>
</evidence>
<evidence type="ECO:0000313" key="5">
    <source>
        <dbReference type="Proteomes" id="UP000243498"/>
    </source>
</evidence>
<dbReference type="PANTHER" id="PTHR46404:SF1">
    <property type="entry name" value="DNA POLYMERASE IOTA"/>
    <property type="match status" value="1"/>
</dbReference>
<gene>
    <name evidence="4" type="ORF">NOR_04399</name>
</gene>
<keyword evidence="2" id="KW-0496">Mitochondrion</keyword>
<dbReference type="Gene3D" id="3.40.1170.60">
    <property type="match status" value="1"/>
</dbReference>
<dbReference type="GO" id="GO:0003684">
    <property type="term" value="F:damaged DNA binding"/>
    <property type="evidence" value="ECO:0007669"/>
    <property type="project" value="InterPro"/>
</dbReference>
<dbReference type="InterPro" id="IPR017961">
    <property type="entry name" value="DNA_pol_Y-fam_little_finger"/>
</dbReference>
<dbReference type="InterPro" id="IPR043502">
    <property type="entry name" value="DNA/RNA_pol_sf"/>
</dbReference>
<dbReference type="InterPro" id="IPR043128">
    <property type="entry name" value="Rev_trsase/Diguanyl_cyclase"/>
</dbReference>
<evidence type="ECO:0000256" key="1">
    <source>
        <dbReference type="ARBA" id="ARBA00004173"/>
    </source>
</evidence>
<dbReference type="OMA" id="MFKRQDE"/>
<dbReference type="GO" id="GO:0070987">
    <property type="term" value="P:error-free translesion synthesis"/>
    <property type="evidence" value="ECO:0007669"/>
    <property type="project" value="UniProtKB-ARBA"/>
</dbReference>
<dbReference type="EMBL" id="AZHC01000011">
    <property type="protein sequence ID" value="OAA43824.1"/>
    <property type="molecule type" value="Genomic_DNA"/>
</dbReference>
<name>A0A167EF85_METRR</name>
<dbReference type="Gene3D" id="3.30.70.270">
    <property type="match status" value="1"/>
</dbReference>
<dbReference type="Proteomes" id="UP000243498">
    <property type="component" value="Unassembled WGS sequence"/>
</dbReference>
<protein>
    <submittedName>
        <fullName evidence="4">DNA-repair protein, UmuC-like protein</fullName>
    </submittedName>
</protein>